<reference evidence="2 3" key="1">
    <citation type="journal article" date="2013" name="Curr. Biol.">
        <title>The Genome of the Foraminiferan Reticulomyxa filosa.</title>
        <authorList>
            <person name="Glockner G."/>
            <person name="Hulsmann N."/>
            <person name="Schleicher M."/>
            <person name="Noegel A.A."/>
            <person name="Eichinger L."/>
            <person name="Gallinger C."/>
            <person name="Pawlowski J."/>
            <person name="Sierra R."/>
            <person name="Euteneuer U."/>
            <person name="Pillet L."/>
            <person name="Moustafa A."/>
            <person name="Platzer M."/>
            <person name="Groth M."/>
            <person name="Szafranski K."/>
            <person name="Schliwa M."/>
        </authorList>
    </citation>
    <scope>NUCLEOTIDE SEQUENCE [LARGE SCALE GENOMIC DNA]</scope>
</reference>
<dbReference type="AlphaFoldDB" id="X6MA53"/>
<feature type="non-terminal residue" evidence="2">
    <location>
        <position position="403"/>
    </location>
</feature>
<accession>X6MA53</accession>
<keyword evidence="3" id="KW-1185">Reference proteome</keyword>
<organism evidence="2 3">
    <name type="scientific">Reticulomyxa filosa</name>
    <dbReference type="NCBI Taxonomy" id="46433"/>
    <lineage>
        <taxon>Eukaryota</taxon>
        <taxon>Sar</taxon>
        <taxon>Rhizaria</taxon>
        <taxon>Retaria</taxon>
        <taxon>Foraminifera</taxon>
        <taxon>Monothalamids</taxon>
        <taxon>Reticulomyxidae</taxon>
        <taxon>Reticulomyxa</taxon>
    </lineage>
</organism>
<dbReference type="Proteomes" id="UP000023152">
    <property type="component" value="Unassembled WGS sequence"/>
</dbReference>
<sequence>MVCSSELFFLKMEGERSERGFGTFSFAKKKKSIKPLLKVFQISDTLSLHPKKKKKKGNMTAHSTKEKDDTSTLLNECYDTNWLLDNSPSAQERNKENMCCICHKLANNAMEFCCEEHENDDEAFVVGESCLLRYLKENNSKCPIGDHSCCEYQKSFSVRKQVSKLEIRCPRQCQRDLANPSVASTKAAPQTRLFHNMMGSDRTGLRKSVSGITGAASLSDMNKDCTFRGRIKDLELHLLKECSLNNKSKVESNRSKCEFHEFGCLDTIDSLHSSSHYQTYVSNHLQLVLAEVRRLQQQQQQQQQPTNTTGSNSNSSEEVKKLQRVIQAKDKKIEQLNQTITELTEKIEHLQNDLSNQQKEGENADYYYNSHTNTNPNPSASFNSVNKHNNSIITIPLEGKRKK</sequence>
<dbReference type="EMBL" id="ASPP01023050">
    <property type="protein sequence ID" value="ETO10863.1"/>
    <property type="molecule type" value="Genomic_DNA"/>
</dbReference>
<evidence type="ECO:0000256" key="1">
    <source>
        <dbReference type="SAM" id="MobiDB-lite"/>
    </source>
</evidence>
<gene>
    <name evidence="2" type="ORF">RFI_26513</name>
</gene>
<feature type="compositionally biased region" description="Low complexity" evidence="1">
    <location>
        <begin position="298"/>
        <end position="316"/>
    </location>
</feature>
<evidence type="ECO:0000313" key="3">
    <source>
        <dbReference type="Proteomes" id="UP000023152"/>
    </source>
</evidence>
<proteinExistence type="predicted"/>
<evidence type="ECO:0000313" key="2">
    <source>
        <dbReference type="EMBL" id="ETO10863.1"/>
    </source>
</evidence>
<protein>
    <submittedName>
        <fullName evidence="2">Uncharacterized protein</fullName>
    </submittedName>
</protein>
<dbReference type="SUPFAM" id="SSF161270">
    <property type="entry name" value="PspA lactotransferrin-binding region"/>
    <property type="match status" value="1"/>
</dbReference>
<name>X6MA53_RETFI</name>
<comment type="caution">
    <text evidence="2">The sequence shown here is derived from an EMBL/GenBank/DDBJ whole genome shotgun (WGS) entry which is preliminary data.</text>
</comment>
<feature type="region of interest" description="Disordered" evidence="1">
    <location>
        <begin position="298"/>
        <end position="320"/>
    </location>
</feature>